<dbReference type="RefSeq" id="WP_065922947.1">
    <property type="nucleotide sequence ID" value="NZ_CP106982.1"/>
</dbReference>
<dbReference type="PANTHER" id="PTHR32208">
    <property type="entry name" value="SECRETED PROTEIN-RELATED"/>
    <property type="match status" value="1"/>
</dbReference>
<dbReference type="Gene3D" id="2.130.10.80">
    <property type="entry name" value="Galactose oxidase/kelch, beta-propeller"/>
    <property type="match status" value="1"/>
</dbReference>
<feature type="domain" description="Glyoxal oxidase N-terminal" evidence="2">
    <location>
        <begin position="381"/>
        <end position="679"/>
    </location>
</feature>
<dbReference type="EMBL" id="CP106982">
    <property type="protein sequence ID" value="UYF93279.1"/>
    <property type="molecule type" value="Genomic_DNA"/>
</dbReference>
<gene>
    <name evidence="4" type="ORF">OCS65_22980</name>
</gene>
<dbReference type="InterPro" id="IPR028994">
    <property type="entry name" value="Integrin_alpha_N"/>
</dbReference>
<dbReference type="Gene3D" id="2.60.40.10">
    <property type="entry name" value="Immunoglobulins"/>
    <property type="match status" value="1"/>
</dbReference>
<dbReference type="Pfam" id="PF09118">
    <property type="entry name" value="GO-like_E_set"/>
    <property type="match status" value="1"/>
</dbReference>
<keyword evidence="1" id="KW-0732">Signal</keyword>
<dbReference type="Pfam" id="PF07250">
    <property type="entry name" value="Glyoxal_oxid_N"/>
    <property type="match status" value="1"/>
</dbReference>
<dbReference type="SUPFAM" id="SSF69318">
    <property type="entry name" value="Integrin alpha N-terminal domain"/>
    <property type="match status" value="1"/>
</dbReference>
<protein>
    <submittedName>
        <fullName evidence="4">DUF1929 domain-containing protein</fullName>
    </submittedName>
</protein>
<dbReference type="InterPro" id="IPR015202">
    <property type="entry name" value="GO-like_E_set"/>
</dbReference>
<dbReference type="SUPFAM" id="SSF81296">
    <property type="entry name" value="E set domains"/>
    <property type="match status" value="1"/>
</dbReference>
<dbReference type="PANTHER" id="PTHR32208:SF21">
    <property type="entry name" value="LOW QUALITY PROTEIN: ALDEHYDE OXIDASE GLOX-LIKE"/>
    <property type="match status" value="1"/>
</dbReference>
<evidence type="ECO:0000259" key="3">
    <source>
        <dbReference type="Pfam" id="PF09118"/>
    </source>
</evidence>
<dbReference type="InterPro" id="IPR011043">
    <property type="entry name" value="Gal_Oxase/kelch_b-propeller"/>
</dbReference>
<accession>A0AA46PFV0</accession>
<dbReference type="CDD" id="cd02851">
    <property type="entry name" value="E_set_GO_C"/>
    <property type="match status" value="1"/>
</dbReference>
<name>A0AA46PFV0_9NOCA</name>
<feature type="domain" description="Galactose oxidase-like Early set" evidence="3">
    <location>
        <begin position="685"/>
        <end position="779"/>
    </location>
</feature>
<dbReference type="InterPro" id="IPR014756">
    <property type="entry name" value="Ig_E-set"/>
</dbReference>
<dbReference type="InterPro" id="IPR009880">
    <property type="entry name" value="Glyoxal_oxidase_N"/>
</dbReference>
<organism evidence="4 5">
    <name type="scientific">Rhodococcus aetherivorans</name>
    <dbReference type="NCBI Taxonomy" id="191292"/>
    <lineage>
        <taxon>Bacteria</taxon>
        <taxon>Bacillati</taxon>
        <taxon>Actinomycetota</taxon>
        <taxon>Actinomycetes</taxon>
        <taxon>Mycobacteriales</taxon>
        <taxon>Nocardiaceae</taxon>
        <taxon>Rhodococcus</taxon>
    </lineage>
</organism>
<dbReference type="GO" id="GO:0005975">
    <property type="term" value="P:carbohydrate metabolic process"/>
    <property type="evidence" value="ECO:0007669"/>
    <property type="project" value="UniProtKB-ARBA"/>
</dbReference>
<dbReference type="Proteomes" id="UP001163947">
    <property type="component" value="Chromosome"/>
</dbReference>
<evidence type="ECO:0000313" key="4">
    <source>
        <dbReference type="EMBL" id="UYF93279.1"/>
    </source>
</evidence>
<sequence length="781" mass="83242">MAGGFVPVPDWFSWENHDCGVAVADLDGDGAPDVVALMIDNPREQNTGWYRVGHGLAADGTVRNWESWIPVPDWWGWENQGAGIAVADLGGTGTLDLVVFVVDNPSGQNSGYFRIGRDLAANGTVTGGWTPWIAVPDWYGWENQGADIAIADLDGLPTLVVFVVDNPPGQNSGQFRLGRGLTPEGTLTAGWTPWVPVPDWYGWENQGAGIAVTDLDGDGRPELIVLAVDNPPGENGGHYTIGWGLDGSGHALDGWSVWSTIPAWGFWENQGAAAAVLDRGDGSRPELVVLATDNPPQRNTGYLRVVELVTDVDEAPDMGLWRLLDFGTEINPVHAALLHTGDVLFFAGSGNDPDHHAAHRFRTRVWHYPAPELDAPATPIDLFCVGQAFLPDGRLLAAGGTERYDPFYGLKDALVFDPVTGEWSATADMTYGRWYPTLLTLGDGNVVAVSGLGADNHLSVVPERYTAATATWSELPSPGPIPMYAHLFLLADGRIFYSGGQYGGNNGMRPSVWDPDTGHVTAVAGLAVPGSRNQAASVLLPPAQQQRVMILGGGGFDLHSPAPALADTRIVDLTDPEPAYRPGPPMAHARMHLSAVLLPDRTVLATGGSAVEETAHGAPPHAEIYRPATGVWTHTAPSRVPRLYHSVALLTPDGKVVTAGSNPARKTEDLRIEIYWPPYLFHGDRPTLELAAAEGGYGGTVAATVHPRGAVQTVGLVRPGACTHSCDSEQRLVDVAFTTGAGGSVTLHLPTDPDLAPPGWYLVFAVDEHEVPSIGRWLHLG</sequence>
<dbReference type="SUPFAM" id="SSF50965">
    <property type="entry name" value="Galactose oxidase, central domain"/>
    <property type="match status" value="1"/>
</dbReference>
<dbReference type="InterPro" id="IPR013783">
    <property type="entry name" value="Ig-like_fold"/>
</dbReference>
<evidence type="ECO:0000256" key="1">
    <source>
        <dbReference type="ARBA" id="ARBA00022729"/>
    </source>
</evidence>
<proteinExistence type="predicted"/>
<dbReference type="GeneID" id="83623344"/>
<evidence type="ECO:0000259" key="2">
    <source>
        <dbReference type="Pfam" id="PF07250"/>
    </source>
</evidence>
<evidence type="ECO:0000313" key="5">
    <source>
        <dbReference type="Proteomes" id="UP001163947"/>
    </source>
</evidence>
<dbReference type="AlphaFoldDB" id="A0AA46PFV0"/>
<dbReference type="InterPro" id="IPR037293">
    <property type="entry name" value="Gal_Oxidase_central_sf"/>
</dbReference>
<reference evidence="4" key="1">
    <citation type="submission" date="2022-09" db="EMBL/GenBank/DDBJ databases">
        <title>The genome sequence of Rhodococcus aetherivorans N1.</title>
        <authorList>
            <person name="Jiang W."/>
        </authorList>
    </citation>
    <scope>NUCLEOTIDE SEQUENCE</scope>
    <source>
        <strain evidence="4">N1</strain>
    </source>
</reference>
<dbReference type="Gene3D" id="2.130.10.130">
    <property type="entry name" value="Integrin alpha, N-terminal"/>
    <property type="match status" value="1"/>
</dbReference>